<dbReference type="PROSITE" id="PS50883">
    <property type="entry name" value="EAL"/>
    <property type="match status" value="1"/>
</dbReference>
<dbReference type="Gene3D" id="3.20.20.450">
    <property type="entry name" value="EAL domain"/>
    <property type="match status" value="1"/>
</dbReference>
<accession>A0A840S2A3</accession>
<dbReference type="Pfam" id="PF00563">
    <property type="entry name" value="EAL"/>
    <property type="match status" value="1"/>
</dbReference>
<dbReference type="SMART" id="SM00052">
    <property type="entry name" value="EAL"/>
    <property type="match status" value="1"/>
</dbReference>
<evidence type="ECO:0000313" key="3">
    <source>
        <dbReference type="Proteomes" id="UP000554837"/>
    </source>
</evidence>
<proteinExistence type="predicted"/>
<dbReference type="Gene3D" id="3.30.450.20">
    <property type="entry name" value="PAS domain"/>
    <property type="match status" value="1"/>
</dbReference>
<dbReference type="SUPFAM" id="SSF141868">
    <property type="entry name" value="EAL domain-like"/>
    <property type="match status" value="1"/>
</dbReference>
<feature type="domain" description="EAL" evidence="1">
    <location>
        <begin position="26"/>
        <end position="283"/>
    </location>
</feature>
<name>A0A840S2A3_9BURK</name>
<dbReference type="OrthoDB" id="9813903at2"/>
<dbReference type="Proteomes" id="UP000554837">
    <property type="component" value="Unassembled WGS sequence"/>
</dbReference>
<dbReference type="InterPro" id="IPR050706">
    <property type="entry name" value="Cyclic-di-GMP_PDE-like"/>
</dbReference>
<dbReference type="GO" id="GO:0071111">
    <property type="term" value="F:cyclic-guanylate-specific phosphodiesterase activity"/>
    <property type="evidence" value="ECO:0007669"/>
    <property type="project" value="InterPro"/>
</dbReference>
<evidence type="ECO:0000313" key="2">
    <source>
        <dbReference type="EMBL" id="MBB5203652.1"/>
    </source>
</evidence>
<protein>
    <submittedName>
        <fullName evidence="2">EAL domain-containing protein (Putative c-di-GMP-specific phosphodiesterase class I)</fullName>
    </submittedName>
</protein>
<dbReference type="CDD" id="cd01948">
    <property type="entry name" value="EAL"/>
    <property type="match status" value="1"/>
</dbReference>
<dbReference type="RefSeq" id="WP_138857307.1">
    <property type="nucleotide sequence ID" value="NZ_CP040709.1"/>
</dbReference>
<evidence type="ECO:0000259" key="1">
    <source>
        <dbReference type="PROSITE" id="PS50883"/>
    </source>
</evidence>
<dbReference type="AlphaFoldDB" id="A0A840S2A3"/>
<sequence length="438" mass="49442">MSNSKLDAGPQLAPVDEVEQTLKALYASIQEEDGRWWARQGELRLSSAFQPIYSFPHARPVGFEALVRVHDAQGRPVSPISLFEGVQDFEQQVWLDRLCRLVHVHNFCAQASEDCWLFLNIHPAVFIHSTQQAKLLRRAVDLLQSLGMPMHRLVLEVTEDVMAQDQSFEAAVGWAREVGCLLALDDFGAGHSNFDRVWRLRPEIVKLDRSLLRRAMQSPRIARMMTQVVSLLHECGSLALLEGVESDEEAQLALDADIDLVQGYAFGRPQPELVPVRQTSPEIAGVWRLFDQRVRTLRLSYQERVAPFRTALSLALQPLQQGQGLELACEAFLRQTGALMVYRLDGEGRAVGDIAYSEAGRPQPIERFAPLERAGDARWARRPYFRRAVDQVGEIQVTRPYLSLFGARLCITVSVAYWLQGQLQVLCGDVDWSDRDAD</sequence>
<reference evidence="2 3" key="1">
    <citation type="submission" date="2020-08" db="EMBL/GenBank/DDBJ databases">
        <title>Genomic Encyclopedia of Type Strains, Phase IV (KMG-IV): sequencing the most valuable type-strain genomes for metagenomic binning, comparative biology and taxonomic classification.</title>
        <authorList>
            <person name="Goeker M."/>
        </authorList>
    </citation>
    <scope>NUCLEOTIDE SEQUENCE [LARGE SCALE GENOMIC DNA]</scope>
    <source>
        <strain evidence="2 3">DSM 23958</strain>
    </source>
</reference>
<comment type="caution">
    <text evidence="2">The sequence shown here is derived from an EMBL/GenBank/DDBJ whole genome shotgun (WGS) entry which is preliminary data.</text>
</comment>
<dbReference type="PANTHER" id="PTHR33121">
    <property type="entry name" value="CYCLIC DI-GMP PHOSPHODIESTERASE PDEF"/>
    <property type="match status" value="1"/>
</dbReference>
<dbReference type="PANTHER" id="PTHR33121:SF76">
    <property type="entry name" value="SIGNALING PROTEIN"/>
    <property type="match status" value="1"/>
</dbReference>
<dbReference type="SUPFAM" id="SSF103190">
    <property type="entry name" value="Sensory domain-like"/>
    <property type="match status" value="1"/>
</dbReference>
<dbReference type="InterPro" id="IPR029151">
    <property type="entry name" value="Sensor-like_sf"/>
</dbReference>
<gene>
    <name evidence="2" type="ORF">HNQ51_000945</name>
</gene>
<dbReference type="InterPro" id="IPR035919">
    <property type="entry name" value="EAL_sf"/>
</dbReference>
<keyword evidence="3" id="KW-1185">Reference proteome</keyword>
<dbReference type="InterPro" id="IPR001633">
    <property type="entry name" value="EAL_dom"/>
</dbReference>
<dbReference type="EMBL" id="JACHHO010000001">
    <property type="protein sequence ID" value="MBB5203652.1"/>
    <property type="molecule type" value="Genomic_DNA"/>
</dbReference>
<organism evidence="2 3">
    <name type="scientific">Inhella inkyongensis</name>
    <dbReference type="NCBI Taxonomy" id="392593"/>
    <lineage>
        <taxon>Bacteria</taxon>
        <taxon>Pseudomonadati</taxon>
        <taxon>Pseudomonadota</taxon>
        <taxon>Betaproteobacteria</taxon>
        <taxon>Burkholderiales</taxon>
        <taxon>Sphaerotilaceae</taxon>
        <taxon>Inhella</taxon>
    </lineage>
</organism>